<protein>
    <submittedName>
        <fullName evidence="1">Uncharacterized protein</fullName>
    </submittedName>
</protein>
<dbReference type="AlphaFoldDB" id="A0A0S6W483"/>
<keyword evidence="2" id="KW-1185">Reference proteome</keyword>
<name>A0A0S6W483_9BACT</name>
<reference evidence="1" key="1">
    <citation type="journal article" date="2015" name="PeerJ">
        <title>First genomic representation of candidate bacterial phylum KSB3 points to enhanced environmental sensing as a trigger of wastewater bulking.</title>
        <authorList>
            <person name="Sekiguchi Y."/>
            <person name="Ohashi A."/>
            <person name="Parks D.H."/>
            <person name="Yamauchi T."/>
            <person name="Tyson G.W."/>
            <person name="Hugenholtz P."/>
        </authorList>
    </citation>
    <scope>NUCLEOTIDE SEQUENCE [LARGE SCALE GENOMIC DNA]</scope>
</reference>
<dbReference type="Proteomes" id="UP000030700">
    <property type="component" value="Unassembled WGS sequence"/>
</dbReference>
<dbReference type="HOGENOM" id="CLU_3372189_0_0_0"/>
<evidence type="ECO:0000313" key="2">
    <source>
        <dbReference type="Proteomes" id="UP000030700"/>
    </source>
</evidence>
<sequence>MVYRLYELTYDEARTVDPALSLSRADYDALPRPA</sequence>
<proteinExistence type="predicted"/>
<accession>A0A0S6W483</accession>
<dbReference type="EMBL" id="DF820459">
    <property type="protein sequence ID" value="GAK52758.1"/>
    <property type="molecule type" value="Genomic_DNA"/>
</dbReference>
<evidence type="ECO:0000313" key="1">
    <source>
        <dbReference type="EMBL" id="GAK52758.1"/>
    </source>
</evidence>
<organism evidence="1">
    <name type="scientific">Candidatus Moduliflexus flocculans</name>
    <dbReference type="NCBI Taxonomy" id="1499966"/>
    <lineage>
        <taxon>Bacteria</taxon>
        <taxon>Candidatus Moduliflexota</taxon>
        <taxon>Candidatus Moduliflexia</taxon>
        <taxon>Candidatus Moduliflexales</taxon>
        <taxon>Candidatus Moduliflexaceae</taxon>
    </lineage>
</organism>
<gene>
    <name evidence="1" type="ORF">U14_04014</name>
</gene>